<name>A0A371YVS6_9GAMM</name>
<proteinExistence type="predicted"/>
<evidence type="ECO:0000313" key="7">
    <source>
        <dbReference type="Proteomes" id="UP001595455"/>
    </source>
</evidence>
<dbReference type="EMBL" id="JBHRSF010000071">
    <property type="protein sequence ID" value="MFC2996509.1"/>
    <property type="molecule type" value="Genomic_DNA"/>
</dbReference>
<evidence type="ECO:0000259" key="3">
    <source>
        <dbReference type="SMART" id="SM00849"/>
    </source>
</evidence>
<dbReference type="InterPro" id="IPR044094">
    <property type="entry name" value="AtsA-like_MBL-fold"/>
</dbReference>
<comment type="caution">
    <text evidence="5">The sequence shown here is derived from an EMBL/GenBank/DDBJ whole genome shotgun (WGS) entry which is preliminary data.</text>
</comment>
<sequence length="312" mass="34627">MLNVKNAILSALTLGGFLLSSMAIAQDQLILLGTKGGPSLYSTQSLPQSSAIQIKNDVYVIDAGYGASYRLLEAKVPLKNIKAIFITHLHSDHILDYPALLMNSWLSSLDHEIQVFGPKGTKEMTENLLKAYNVDIQLRYEDEGREPLNKFLKVHEFDEGDVYQDENVKVTAKRVPHQPFKMGEAFAFKFETAQKQNLVFSGDTNYYPPFAKFAKNADILVHEVAHGDGIGRLAKRMGYDESFRDAVIAHHITPQDVGKTATQAQVKKLVLSHIVPVGDPELTDAVWKKDVGAFYKGEIVVGKDGMVIPLNQ</sequence>
<evidence type="ECO:0000313" key="5">
    <source>
        <dbReference type="EMBL" id="RFC85576.1"/>
    </source>
</evidence>
<protein>
    <submittedName>
        <fullName evidence="5">MBL fold metallo-hydrolase</fullName>
    </submittedName>
</protein>
<dbReference type="PANTHER" id="PTHR46018:SF2">
    <property type="entry name" value="ZINC PHOSPHODIESTERASE ELAC PROTEIN 1"/>
    <property type="match status" value="1"/>
</dbReference>
<evidence type="ECO:0000313" key="6">
    <source>
        <dbReference type="Proteomes" id="UP000240957"/>
    </source>
</evidence>
<keyword evidence="2" id="KW-0732">Signal</keyword>
<dbReference type="PANTHER" id="PTHR46018">
    <property type="entry name" value="ZINC PHOSPHODIESTERASE ELAC PROTEIN 1"/>
    <property type="match status" value="1"/>
</dbReference>
<dbReference type="InterPro" id="IPR001279">
    <property type="entry name" value="Metallo-B-lactamas"/>
</dbReference>
<feature type="signal peptide" evidence="2">
    <location>
        <begin position="1"/>
        <end position="25"/>
    </location>
</feature>
<dbReference type="Gene3D" id="3.60.15.10">
    <property type="entry name" value="Ribonuclease Z/Hydroxyacylglutathione hydrolase-like"/>
    <property type="match status" value="1"/>
</dbReference>
<dbReference type="SUPFAM" id="SSF56281">
    <property type="entry name" value="Metallo-hydrolase/oxidoreductase"/>
    <property type="match status" value="1"/>
</dbReference>
<dbReference type="Pfam" id="PF23023">
    <property type="entry name" value="Anti-Pycsar_Apyc1"/>
    <property type="match status" value="1"/>
</dbReference>
<reference evidence="7" key="3">
    <citation type="journal article" date="2019" name="Int. J. Syst. Evol. Microbiol.">
        <title>The Global Catalogue of Microorganisms (GCM) 10K type strain sequencing project: providing services to taxonomists for standard genome sequencing and annotation.</title>
        <authorList>
            <consortium name="The Broad Institute Genomics Platform"/>
            <consortium name="The Broad Institute Genome Sequencing Center for Infectious Disease"/>
            <person name="Wu L."/>
            <person name="Ma J."/>
        </authorList>
    </citation>
    <scope>NUCLEOTIDE SEQUENCE [LARGE SCALE GENOMIC DNA]</scope>
    <source>
        <strain evidence="7">KCTC 62575</strain>
    </source>
</reference>
<dbReference type="RefSeq" id="WP_107006620.1">
    <property type="nucleotide sequence ID" value="NZ_JBHRSF010000071.1"/>
</dbReference>
<feature type="domain" description="Metallo-beta-lactamase" evidence="3">
    <location>
        <begin position="48"/>
        <end position="250"/>
    </location>
</feature>
<dbReference type="SMART" id="SM00849">
    <property type="entry name" value="Lactamase_B"/>
    <property type="match status" value="1"/>
</dbReference>
<dbReference type="Proteomes" id="UP000240957">
    <property type="component" value="Unassembled WGS sequence"/>
</dbReference>
<evidence type="ECO:0000256" key="1">
    <source>
        <dbReference type="ARBA" id="ARBA00022801"/>
    </source>
</evidence>
<dbReference type="EMBL" id="PYIX02000001">
    <property type="protein sequence ID" value="RFC85576.1"/>
    <property type="molecule type" value="Genomic_DNA"/>
</dbReference>
<dbReference type="AlphaFoldDB" id="A0A371YVS6"/>
<dbReference type="InterPro" id="IPR036866">
    <property type="entry name" value="RibonucZ/Hydroxyglut_hydro"/>
</dbReference>
<keyword evidence="7" id="KW-1185">Reference proteome</keyword>
<evidence type="ECO:0000256" key="2">
    <source>
        <dbReference type="SAM" id="SignalP"/>
    </source>
</evidence>
<evidence type="ECO:0000313" key="4">
    <source>
        <dbReference type="EMBL" id="MFC2996509.1"/>
    </source>
</evidence>
<organism evidence="5 6">
    <name type="scientific">Acinetobacter sichuanensis</name>
    <dbReference type="NCBI Taxonomy" id="2136183"/>
    <lineage>
        <taxon>Bacteria</taxon>
        <taxon>Pseudomonadati</taxon>
        <taxon>Pseudomonadota</taxon>
        <taxon>Gammaproteobacteria</taxon>
        <taxon>Moraxellales</taxon>
        <taxon>Moraxellaceae</taxon>
        <taxon>Acinetobacter</taxon>
    </lineage>
</organism>
<dbReference type="GO" id="GO:0042781">
    <property type="term" value="F:3'-tRNA processing endoribonuclease activity"/>
    <property type="evidence" value="ECO:0007669"/>
    <property type="project" value="TreeGrafter"/>
</dbReference>
<dbReference type="CDD" id="cd07719">
    <property type="entry name" value="arylsulfatase_AtsA-like_MBL-fold"/>
    <property type="match status" value="1"/>
</dbReference>
<keyword evidence="1 5" id="KW-0378">Hydrolase</keyword>
<reference evidence="4" key="4">
    <citation type="submission" date="2024-09" db="EMBL/GenBank/DDBJ databases">
        <authorList>
            <person name="Sun Q."/>
            <person name="Mori K."/>
        </authorList>
    </citation>
    <scope>NUCLEOTIDE SEQUENCE</scope>
    <source>
        <strain evidence="4">KCTC 62575</strain>
    </source>
</reference>
<dbReference type="OrthoDB" id="9803916at2"/>
<gene>
    <name evidence="4" type="ORF">ACFODO_14820</name>
    <name evidence="5" type="ORF">C9E89_001255</name>
</gene>
<feature type="chain" id="PRO_5016580399" evidence="2">
    <location>
        <begin position="26"/>
        <end position="312"/>
    </location>
</feature>
<dbReference type="Proteomes" id="UP001595455">
    <property type="component" value="Unassembled WGS sequence"/>
</dbReference>
<reference evidence="4" key="1">
    <citation type="journal article" date="2014" name="Int. J. Syst. Evol. Microbiol.">
        <title>Complete genome of a new Firmicutes species belonging to the dominant human colonic microbiota ('Ruminococcus bicirculans') reveals two chromosomes and a selective capacity to utilize plant glucans.</title>
        <authorList>
            <consortium name="NISC Comparative Sequencing Program"/>
            <person name="Wegmann U."/>
            <person name="Louis P."/>
            <person name="Goesmann A."/>
            <person name="Henrissat B."/>
            <person name="Duncan S.H."/>
            <person name="Flint H.J."/>
        </authorList>
    </citation>
    <scope>NUCLEOTIDE SEQUENCE</scope>
    <source>
        <strain evidence="4">KCTC 62575</strain>
    </source>
</reference>
<reference evidence="5 6" key="2">
    <citation type="submission" date="2018-08" db="EMBL/GenBank/DDBJ databases">
        <title>The draft genome of Acinetobacter sichuanensis strain WCHAc060041.</title>
        <authorList>
            <person name="Qin J."/>
            <person name="Feng Y."/>
            <person name="Zong Z."/>
        </authorList>
    </citation>
    <scope>NUCLEOTIDE SEQUENCE [LARGE SCALE GENOMIC DNA]</scope>
    <source>
        <strain evidence="5 6">WCHAc060041</strain>
    </source>
</reference>
<accession>A0A371YVS6</accession>